<feature type="non-terminal residue" evidence="3">
    <location>
        <position position="151"/>
    </location>
</feature>
<feature type="region of interest" description="Disordered" evidence="1">
    <location>
        <begin position="39"/>
        <end position="65"/>
    </location>
</feature>
<keyword evidence="2" id="KW-1133">Transmembrane helix</keyword>
<proteinExistence type="predicted"/>
<evidence type="ECO:0000313" key="3">
    <source>
        <dbReference type="EMBL" id="CAG8960446.1"/>
    </source>
</evidence>
<feature type="non-terminal residue" evidence="3">
    <location>
        <position position="1"/>
    </location>
</feature>
<feature type="compositionally biased region" description="Polar residues" evidence="1">
    <location>
        <begin position="39"/>
        <end position="51"/>
    </location>
</feature>
<evidence type="ECO:0000313" key="4">
    <source>
        <dbReference type="Proteomes" id="UP000696280"/>
    </source>
</evidence>
<gene>
    <name evidence="3" type="ORF">HYFRA_00008165</name>
</gene>
<dbReference type="AlphaFoldDB" id="A0A9N9L5H4"/>
<dbReference type="GO" id="GO:0016020">
    <property type="term" value="C:membrane"/>
    <property type="evidence" value="ECO:0007669"/>
    <property type="project" value="InterPro"/>
</dbReference>
<dbReference type="Pfam" id="PF03694">
    <property type="entry name" value="Erg28"/>
    <property type="match status" value="1"/>
</dbReference>
<feature type="transmembrane region" description="Helical" evidence="2">
    <location>
        <begin position="93"/>
        <end position="115"/>
    </location>
</feature>
<dbReference type="Proteomes" id="UP000696280">
    <property type="component" value="Unassembled WGS sequence"/>
</dbReference>
<keyword evidence="2" id="KW-0472">Membrane</keyword>
<feature type="region of interest" description="Disordered" evidence="1">
    <location>
        <begin position="1"/>
        <end position="23"/>
    </location>
</feature>
<accession>A0A9N9L5H4</accession>
<feature type="transmembrane region" description="Helical" evidence="2">
    <location>
        <begin position="127"/>
        <end position="149"/>
    </location>
</feature>
<dbReference type="EMBL" id="CAJVRL010000099">
    <property type="protein sequence ID" value="CAG8960446.1"/>
    <property type="molecule type" value="Genomic_DNA"/>
</dbReference>
<protein>
    <submittedName>
        <fullName evidence="3">Uncharacterized protein</fullName>
    </submittedName>
</protein>
<comment type="caution">
    <text evidence="3">The sequence shown here is derived from an EMBL/GenBank/DDBJ whole genome shotgun (WGS) entry which is preliminary data.</text>
</comment>
<evidence type="ECO:0000256" key="2">
    <source>
        <dbReference type="SAM" id="Phobius"/>
    </source>
</evidence>
<dbReference type="OrthoDB" id="6485510at2759"/>
<sequence>AAPAPAPNPHQQNEDPTPTYPTLPISYLLPTLPPADYTPQTLNPDDYTYTQGGYPGPDPNPPAVTPFITVPGTPDVPKEPENPGVGVEHTTTIYELAIITYAVAWLHFMSEWWVFGSARWGRGLAGPVVVANGSLGWMVVGVCVVWVWVLL</sequence>
<dbReference type="InterPro" id="IPR005352">
    <property type="entry name" value="Erg28"/>
</dbReference>
<reference evidence="3" key="1">
    <citation type="submission" date="2021-07" db="EMBL/GenBank/DDBJ databases">
        <authorList>
            <person name="Durling M."/>
        </authorList>
    </citation>
    <scope>NUCLEOTIDE SEQUENCE</scope>
</reference>
<keyword evidence="2" id="KW-0812">Transmembrane</keyword>
<evidence type="ECO:0000256" key="1">
    <source>
        <dbReference type="SAM" id="MobiDB-lite"/>
    </source>
</evidence>
<keyword evidence="4" id="KW-1185">Reference proteome</keyword>
<name>A0A9N9L5H4_9HELO</name>
<organism evidence="3 4">
    <name type="scientific">Hymenoscyphus fraxineus</name>
    <dbReference type="NCBI Taxonomy" id="746836"/>
    <lineage>
        <taxon>Eukaryota</taxon>
        <taxon>Fungi</taxon>
        <taxon>Dikarya</taxon>
        <taxon>Ascomycota</taxon>
        <taxon>Pezizomycotina</taxon>
        <taxon>Leotiomycetes</taxon>
        <taxon>Helotiales</taxon>
        <taxon>Helotiaceae</taxon>
        <taxon>Hymenoscyphus</taxon>
    </lineage>
</organism>